<feature type="transmembrane region" description="Helical" evidence="1">
    <location>
        <begin position="26"/>
        <end position="46"/>
    </location>
</feature>
<keyword evidence="1" id="KW-1133">Transmembrane helix</keyword>
<accession>A0A5N7C2B9</accession>
<keyword evidence="1" id="KW-0472">Membrane</keyword>
<organism evidence="2">
    <name type="scientific">Petromyces alliaceus</name>
    <name type="common">Aspergillus alliaceus</name>
    <dbReference type="NCBI Taxonomy" id="209559"/>
    <lineage>
        <taxon>Eukaryota</taxon>
        <taxon>Fungi</taxon>
        <taxon>Dikarya</taxon>
        <taxon>Ascomycota</taxon>
        <taxon>Pezizomycotina</taxon>
        <taxon>Eurotiomycetes</taxon>
        <taxon>Eurotiomycetidae</taxon>
        <taxon>Eurotiales</taxon>
        <taxon>Aspergillaceae</taxon>
        <taxon>Aspergillus</taxon>
        <taxon>Aspergillus subgen. Circumdati</taxon>
    </lineage>
</organism>
<dbReference type="EMBL" id="ML735284">
    <property type="protein sequence ID" value="KAE8388018.1"/>
    <property type="molecule type" value="Genomic_DNA"/>
</dbReference>
<name>A0A5N7C2B9_PETAA</name>
<sequence length="125" mass="14375">MNVKKTINSFGAQNQALASFVFHRQLNFFFLNFFCSFLFFFTHCLIRLRYKENWNLANTGNSAANPSTSRRRLMIYTGYKLRHLGSSCCVAGIRRKPLSEHQLLGKTIQNSLGIKGKPMERVCTC</sequence>
<reference evidence="2" key="1">
    <citation type="submission" date="2019-04" db="EMBL/GenBank/DDBJ databases">
        <title>Friends and foes A comparative genomics studyof 23 Aspergillus species from section Flavi.</title>
        <authorList>
            <consortium name="DOE Joint Genome Institute"/>
            <person name="Kjaerbolling I."/>
            <person name="Vesth T."/>
            <person name="Frisvad J.C."/>
            <person name="Nybo J.L."/>
            <person name="Theobald S."/>
            <person name="Kildgaard S."/>
            <person name="Isbrandt T."/>
            <person name="Kuo A."/>
            <person name="Sato A."/>
            <person name="Lyhne E.K."/>
            <person name="Kogle M.E."/>
            <person name="Wiebenga A."/>
            <person name="Kun R.S."/>
            <person name="Lubbers R.J."/>
            <person name="Makela M.R."/>
            <person name="Barry K."/>
            <person name="Chovatia M."/>
            <person name="Clum A."/>
            <person name="Daum C."/>
            <person name="Haridas S."/>
            <person name="He G."/>
            <person name="LaButti K."/>
            <person name="Lipzen A."/>
            <person name="Mondo S."/>
            <person name="Riley R."/>
            <person name="Salamov A."/>
            <person name="Simmons B.A."/>
            <person name="Magnuson J.K."/>
            <person name="Henrissat B."/>
            <person name="Mortensen U.H."/>
            <person name="Larsen T.O."/>
            <person name="Devries R.P."/>
            <person name="Grigoriev I.V."/>
            <person name="Machida M."/>
            <person name="Baker S.E."/>
            <person name="Andersen M.R."/>
        </authorList>
    </citation>
    <scope>NUCLEOTIDE SEQUENCE [LARGE SCALE GENOMIC DNA]</scope>
    <source>
        <strain evidence="2">IBT 14317</strain>
    </source>
</reference>
<evidence type="ECO:0000256" key="1">
    <source>
        <dbReference type="SAM" id="Phobius"/>
    </source>
</evidence>
<dbReference type="Proteomes" id="UP000326877">
    <property type="component" value="Unassembled WGS sequence"/>
</dbReference>
<proteinExistence type="predicted"/>
<keyword evidence="1" id="KW-0812">Transmembrane</keyword>
<dbReference type="AlphaFoldDB" id="A0A5N7C2B9"/>
<protein>
    <submittedName>
        <fullName evidence="2">Uncharacterized protein</fullName>
    </submittedName>
</protein>
<evidence type="ECO:0000313" key="2">
    <source>
        <dbReference type="EMBL" id="KAE8388018.1"/>
    </source>
</evidence>
<gene>
    <name evidence="2" type="ORF">BDV23DRAFT_118407</name>
</gene>